<protein>
    <recommendedName>
        <fullName evidence="1">Dermonecrotic toxin N-terminal domain-containing protein</fullName>
    </recommendedName>
</protein>
<dbReference type="AlphaFoldDB" id="A0A2S9ETF9"/>
<dbReference type="Pfam" id="PF20178">
    <property type="entry name" value="ToxA_N"/>
    <property type="match status" value="1"/>
</dbReference>
<proteinExistence type="predicted"/>
<evidence type="ECO:0000259" key="1">
    <source>
        <dbReference type="Pfam" id="PF20178"/>
    </source>
</evidence>
<dbReference type="EMBL" id="PCQL01000010">
    <property type="protein sequence ID" value="PRC19083.1"/>
    <property type="molecule type" value="Genomic_DNA"/>
</dbReference>
<dbReference type="InterPro" id="IPR046673">
    <property type="entry name" value="ToxA_N"/>
</dbReference>
<organism evidence="2 3">
    <name type="scientific">Pseudomonas poae</name>
    <dbReference type="NCBI Taxonomy" id="200451"/>
    <lineage>
        <taxon>Bacteria</taxon>
        <taxon>Pseudomonadati</taxon>
        <taxon>Pseudomonadota</taxon>
        <taxon>Gammaproteobacteria</taxon>
        <taxon>Pseudomonadales</taxon>
        <taxon>Pseudomonadaceae</taxon>
        <taxon>Pseudomonas</taxon>
    </lineage>
</organism>
<reference evidence="2 3" key="1">
    <citation type="submission" date="2017-09" db="EMBL/GenBank/DDBJ databases">
        <title>Genomic, metabolic, and phenotypic characteristics of bacterial isolates from the natural microbiome of the model nematode Caenorhabditis elegans.</title>
        <authorList>
            <person name="Zimmermann J."/>
            <person name="Obeng N."/>
            <person name="Yang W."/>
            <person name="Obeng O."/>
            <person name="Kissoyan K."/>
            <person name="Pees B."/>
            <person name="Dirksen P."/>
            <person name="Hoppner M."/>
            <person name="Franke A."/>
            <person name="Rosenstiel P."/>
            <person name="Leippe M."/>
            <person name="Dierking K."/>
            <person name="Kaleta C."/>
            <person name="Schulenburg H."/>
        </authorList>
    </citation>
    <scope>NUCLEOTIDE SEQUENCE [LARGE SCALE GENOMIC DNA]</scope>
    <source>
        <strain evidence="2 3">MYb117</strain>
    </source>
</reference>
<name>A0A2S9ETF9_9PSED</name>
<sequence length="727" mass="80217">MDMTSLSTNMPTLAVGSAARSTLSTQKSTWDVPLDDYTLKTTEDTFRESMGRDLNTGALDAAAEKLVYSVLTPEKIGAPKVQVKTFAVDGIQSKDIIFVERAPAEPNQPNVVLFVPNQTGKSFFSFDNLEQMNKWLKEIGSDPDKLEKFSAHFSEGGSPVRNARVKEVMRQFARDDVNAVVGPYANEQGNIFKRLDREANSPPPSINGLSQLQEVKQTETGRSLYSGYRPDGEKVLFELDAYGNLLGAGDKGNFYFAQSEINANRPLRPMTEKEYNIAVERQVNKNVGADDVRGLYESLLEHLEHPFQGVGEALEVFGVNASTADTVERYLDNPISALLLDLNKKNHIGKVFGLDKEHMDAILKKVGDAAQGFVPYYGQARTLGGLLAKAIRNEPLSNQETRDLADAMMLKPDSLARKNIPPLDKPSRLQSDTVKLAKPSGVEEATVKTSVPMGMRQIQYEGDTYVIANKPDAGDGVHYILRKADPLNPSELIGGKSTVKPNAEGGWTAGTKLIDDEITIKDGQLIKLGGTMENLTEISPDLYTFVDLNKRGRQVRLNIMAHGEEPGGFSLNTNTKTPTKIHYDGKPHTPQELLDSLKKKGIDPSDYDNVRLLMCYSANGKENSFAAEFSRLINKPVKGYEGTLSAYVSPEVIKEFSDKANKYVGERLGGDDQLLPVERRAVADVTNKYVQGKFATKAFKIAKKNPSWNPIEAWTFTYRPVTFASGR</sequence>
<feature type="domain" description="Dermonecrotic toxin N-terminal" evidence="1">
    <location>
        <begin position="43"/>
        <end position="155"/>
    </location>
</feature>
<accession>A0A2S9ETF9</accession>
<dbReference type="Proteomes" id="UP000238045">
    <property type="component" value="Unassembled WGS sequence"/>
</dbReference>
<gene>
    <name evidence="2" type="ORF">CQZ99_12300</name>
</gene>
<evidence type="ECO:0000313" key="2">
    <source>
        <dbReference type="EMBL" id="PRC19083.1"/>
    </source>
</evidence>
<keyword evidence="3" id="KW-1185">Reference proteome</keyword>
<comment type="caution">
    <text evidence="2">The sequence shown here is derived from an EMBL/GenBank/DDBJ whole genome shotgun (WGS) entry which is preliminary data.</text>
</comment>
<evidence type="ECO:0000313" key="3">
    <source>
        <dbReference type="Proteomes" id="UP000238045"/>
    </source>
</evidence>